<proteinExistence type="predicted"/>
<dbReference type="InterPro" id="IPR013103">
    <property type="entry name" value="RVT_2"/>
</dbReference>
<evidence type="ECO:0000313" key="2">
    <source>
        <dbReference type="EMBL" id="GKV11664.1"/>
    </source>
</evidence>
<dbReference type="Pfam" id="PF07727">
    <property type="entry name" value="RVT_2"/>
    <property type="match status" value="2"/>
</dbReference>
<protein>
    <recommendedName>
        <fullName evidence="1">Reverse transcriptase Ty1/copia-type domain-containing protein</fullName>
    </recommendedName>
</protein>
<dbReference type="InterPro" id="IPR043502">
    <property type="entry name" value="DNA/RNA_pol_sf"/>
</dbReference>
<feature type="domain" description="Reverse transcriptase Ty1/copia-type" evidence="1">
    <location>
        <begin position="378"/>
        <end position="447"/>
    </location>
</feature>
<reference evidence="2 3" key="1">
    <citation type="journal article" date="2021" name="Commun. Biol.">
        <title>The genome of Shorea leprosula (Dipterocarpaceae) highlights the ecological relevance of drought in aseasonal tropical rainforests.</title>
        <authorList>
            <person name="Ng K.K.S."/>
            <person name="Kobayashi M.J."/>
            <person name="Fawcett J.A."/>
            <person name="Hatakeyama M."/>
            <person name="Paape T."/>
            <person name="Ng C.H."/>
            <person name="Ang C.C."/>
            <person name="Tnah L.H."/>
            <person name="Lee C.T."/>
            <person name="Nishiyama T."/>
            <person name="Sese J."/>
            <person name="O'Brien M.J."/>
            <person name="Copetti D."/>
            <person name="Mohd Noor M.I."/>
            <person name="Ong R.C."/>
            <person name="Putra M."/>
            <person name="Sireger I.Z."/>
            <person name="Indrioko S."/>
            <person name="Kosugi Y."/>
            <person name="Izuno A."/>
            <person name="Isagi Y."/>
            <person name="Lee S.L."/>
            <person name="Shimizu K.K."/>
        </authorList>
    </citation>
    <scope>NUCLEOTIDE SEQUENCE [LARGE SCALE GENOMIC DNA]</scope>
    <source>
        <strain evidence="2">214</strain>
    </source>
</reference>
<evidence type="ECO:0000259" key="1">
    <source>
        <dbReference type="Pfam" id="PF07727"/>
    </source>
</evidence>
<gene>
    <name evidence="2" type="ORF">SLEP1_g22904</name>
</gene>
<dbReference type="SUPFAM" id="SSF56672">
    <property type="entry name" value="DNA/RNA polymerases"/>
    <property type="match status" value="1"/>
</dbReference>
<dbReference type="AlphaFoldDB" id="A0AAV5JAL7"/>
<dbReference type="PANTHER" id="PTHR11439:SF461">
    <property type="entry name" value="OS10G0432200 PROTEIN"/>
    <property type="match status" value="1"/>
</dbReference>
<accession>A0AAV5JAL7</accession>
<keyword evidence="3" id="KW-1185">Reference proteome</keyword>
<comment type="caution">
    <text evidence="2">The sequence shown here is derived from an EMBL/GenBank/DDBJ whole genome shotgun (WGS) entry which is preliminary data.</text>
</comment>
<dbReference type="Proteomes" id="UP001054252">
    <property type="component" value="Unassembled WGS sequence"/>
</dbReference>
<evidence type="ECO:0000313" key="3">
    <source>
        <dbReference type="Proteomes" id="UP001054252"/>
    </source>
</evidence>
<dbReference type="EMBL" id="BPVZ01000035">
    <property type="protein sequence ID" value="GKV11664.1"/>
    <property type="molecule type" value="Genomic_DNA"/>
</dbReference>
<organism evidence="2 3">
    <name type="scientific">Rubroshorea leprosula</name>
    <dbReference type="NCBI Taxonomy" id="152421"/>
    <lineage>
        <taxon>Eukaryota</taxon>
        <taxon>Viridiplantae</taxon>
        <taxon>Streptophyta</taxon>
        <taxon>Embryophyta</taxon>
        <taxon>Tracheophyta</taxon>
        <taxon>Spermatophyta</taxon>
        <taxon>Magnoliopsida</taxon>
        <taxon>eudicotyledons</taxon>
        <taxon>Gunneridae</taxon>
        <taxon>Pentapetalae</taxon>
        <taxon>rosids</taxon>
        <taxon>malvids</taxon>
        <taxon>Malvales</taxon>
        <taxon>Dipterocarpaceae</taxon>
        <taxon>Rubroshorea</taxon>
    </lineage>
</organism>
<sequence>MRSFLKGRKLWQYVTGDIKLFEKSVEEPDDKFVDRLEEWDSKNHQIITWFRNTSTSSINLQFARYDTAKEVWDLLAKKYTTSDLSSQYQLWEELHSLKQERDESITSFYAKWKLFGINSHFLNQHLIALLTMRNRAMLGFLMALIDDYEPCKASLLHQSPLPTLDNAISRLLSDETLLKLLRPQQVDIVLATMNRNSLKGGQKFCRHCNKPGHVLYECNLVEFHKCAGSADRIDSWDRISGEFTNEQPTTMPSPNEFPSVDTAPETIEAENIYVASSSNHLTQVLEKTSTWDLVDLPTDKTLVGCKWVYKIKTRSNGFVERYKAHLVAKGFTHECGIDYVETFAPIVACLTTIRSLLAITEEVYMKPLLALIILHINIGDDISSIHELNQFLNQKFEMKDLGPLSYILGLEVTSSDDGCLLSQAKYAFDLISKAGLIDSKIASTPFEPNAWLTPMDGSPLRDPTVYRQLVGSLVYLTVTRPDIAYAVHIVSQFMTSPRFTHYATVLHIIRYVKGTLFHGLHFSAHSSLVLCAYFDADWAGDPTDRKTTIGYCLFFRDSFISWRSKKQTFVSRSNTEAKYRALANTVVELLWICWLLEDIGVS</sequence>
<dbReference type="Pfam" id="PF14223">
    <property type="entry name" value="Retrotran_gag_2"/>
    <property type="match status" value="1"/>
</dbReference>
<dbReference type="PANTHER" id="PTHR11439">
    <property type="entry name" value="GAG-POL-RELATED RETROTRANSPOSON"/>
    <property type="match status" value="1"/>
</dbReference>
<dbReference type="CDD" id="cd09272">
    <property type="entry name" value="RNase_HI_RT_Ty1"/>
    <property type="match status" value="1"/>
</dbReference>
<feature type="domain" description="Reverse transcriptase Ty1/copia-type" evidence="1">
    <location>
        <begin position="289"/>
        <end position="361"/>
    </location>
</feature>
<name>A0AAV5JAL7_9ROSI</name>